<accession>A0ABM7NSS8</accession>
<dbReference type="Proteomes" id="UP001321479">
    <property type="component" value="Segment"/>
</dbReference>
<proteinExistence type="predicted"/>
<sequence>MSHFDYYKSRIDYVTKKINEEINFYSLSEYHAIDPLSSYVLYLKARIGKDKQEYTTMIHTDNQGNKHEMKKMDTDEYASYINIIMFKKPWNKLRKYHKIMKIKKFIDDLKYDNKIKSEIILKNKQYITEEIISGLDSKKFGKNKGEIIYDQDKMEITSISCLDYNKKKKIYEIDWD</sequence>
<protein>
    <submittedName>
        <fullName evidence="1">Uncharacterized protein</fullName>
    </submittedName>
</protein>
<name>A0ABM7NSS8_9VIRU</name>
<dbReference type="EMBL" id="AP024483">
    <property type="protein sequence ID" value="BCS83222.1"/>
    <property type="molecule type" value="Genomic_DNA"/>
</dbReference>
<dbReference type="RefSeq" id="YP_010841830.1">
    <property type="nucleotide sequence ID" value="NC_079139.1"/>
</dbReference>
<keyword evidence="2" id="KW-1185">Reference proteome</keyword>
<reference evidence="1 2" key="1">
    <citation type="submission" date="2021-02" db="EMBL/GenBank/DDBJ databases">
        <title>Cotonvirus japonicus, which uses Golgi apparatus of host cells for its virion factory, phylogenetically links tailed tupanvirus and icosahedral mimivirus.</title>
        <authorList>
            <person name="Takahashi H."/>
            <person name="Fukaya S."/>
            <person name="Song C."/>
            <person name="Murata K."/>
            <person name="Takemura M."/>
        </authorList>
    </citation>
    <scope>NUCLEOTIDE SEQUENCE [LARGE SCALE GENOMIC DNA]</scope>
</reference>
<dbReference type="GeneID" id="80558427"/>
<organism evidence="1 2">
    <name type="scientific">Cotonvirus japonicus</name>
    <dbReference type="NCBI Taxonomy" id="2811091"/>
    <lineage>
        <taxon>Viruses</taxon>
        <taxon>Varidnaviria</taxon>
        <taxon>Bamfordvirae</taxon>
        <taxon>Nucleocytoviricota</taxon>
        <taxon>Megaviricetes</taxon>
        <taxon>Imitervirales</taxon>
        <taxon>Mimiviridae</taxon>
        <taxon>Megamimivirinae</taxon>
        <taxon>Cotonvirus</taxon>
        <taxon>Cotonvirus japonicum</taxon>
    </lineage>
</organism>
<evidence type="ECO:0000313" key="2">
    <source>
        <dbReference type="Proteomes" id="UP001321479"/>
    </source>
</evidence>
<evidence type="ECO:0000313" key="1">
    <source>
        <dbReference type="EMBL" id="BCS83222.1"/>
    </source>
</evidence>